<evidence type="ECO:0000259" key="3">
    <source>
        <dbReference type="PROSITE" id="PS50886"/>
    </source>
</evidence>
<name>A0A218NN50_9ARCH</name>
<dbReference type="InterPro" id="IPR002547">
    <property type="entry name" value="tRNA-bd_dom"/>
</dbReference>
<gene>
    <name evidence="4" type="ORF">Mia14_0581</name>
</gene>
<evidence type="ECO:0000256" key="1">
    <source>
        <dbReference type="ARBA" id="ARBA00022555"/>
    </source>
</evidence>
<keyword evidence="2" id="KW-0694">RNA-binding</keyword>
<accession>A0A218NN50</accession>
<dbReference type="PANTHER" id="PTHR11586:SF37">
    <property type="entry name" value="TRNA-BINDING DOMAIN-CONTAINING PROTEIN"/>
    <property type="match status" value="1"/>
</dbReference>
<dbReference type="NCBIfam" id="TIGR02222">
    <property type="entry name" value="chap_CsaA"/>
    <property type="match status" value="1"/>
</dbReference>
<dbReference type="Pfam" id="PF01588">
    <property type="entry name" value="tRNA_bind"/>
    <property type="match status" value="1"/>
</dbReference>
<protein>
    <submittedName>
        <fullName evidence="4">EMAP domain tRNA-binding protein</fullName>
    </submittedName>
</protein>
<dbReference type="CDD" id="cd02798">
    <property type="entry name" value="tRNA_bind_CsaA"/>
    <property type="match status" value="1"/>
</dbReference>
<dbReference type="Proteomes" id="UP000197679">
    <property type="component" value="Chromosome"/>
</dbReference>
<reference evidence="4 5" key="1">
    <citation type="journal article" date="2017" name="Nat. Commun.">
        <title>'ARMAN' archaea depend on association with euryarchaeal host in culture and in situ.</title>
        <authorList>
            <person name="Golyshina O."/>
            <person name="Toshchakov S."/>
            <person name="Makarova K."/>
            <person name="Gavrilov S."/>
            <person name="Korzhenkov A."/>
            <person name="La Cono V."/>
            <person name="Arcadi E."/>
            <person name="Nechitaylo T."/>
            <person name="Ferrer M."/>
            <person name="Kublanov I."/>
            <person name="Wolf Y."/>
            <person name="Yakimov M."/>
            <person name="Golyshin P."/>
            <person name="Slesarev A."/>
            <person name="Kozyavkin S."/>
        </authorList>
    </citation>
    <scope>NUCLEOTIDE SEQUENCE [LARGE SCALE GENOMIC DNA]</scope>
    <source>
        <strain evidence="4 5">Mia14</strain>
    </source>
</reference>
<organism evidence="4 5">
    <name type="scientific">Candidatus Mancarchaeum acidiphilum</name>
    <dbReference type="NCBI Taxonomy" id="1920749"/>
    <lineage>
        <taxon>Archaea</taxon>
        <taxon>Candidatus Micrarchaeota</taxon>
        <taxon>Candidatus Mancarchaeum</taxon>
    </lineage>
</organism>
<dbReference type="InterPro" id="IPR008231">
    <property type="entry name" value="CsaA"/>
</dbReference>
<evidence type="ECO:0000313" key="5">
    <source>
        <dbReference type="Proteomes" id="UP000197679"/>
    </source>
</evidence>
<keyword evidence="1" id="KW-0820">tRNA-binding</keyword>
<dbReference type="PROSITE" id="PS50886">
    <property type="entry name" value="TRBD"/>
    <property type="match status" value="1"/>
</dbReference>
<dbReference type="InterPro" id="IPR012340">
    <property type="entry name" value="NA-bd_OB-fold"/>
</dbReference>
<dbReference type="KEGG" id="marh:Mia14_0581"/>
<dbReference type="FunFam" id="2.40.50.140:FF:000165">
    <property type="entry name" value="Chaperone CsaA"/>
    <property type="match status" value="1"/>
</dbReference>
<dbReference type="SUPFAM" id="SSF50249">
    <property type="entry name" value="Nucleic acid-binding proteins"/>
    <property type="match status" value="1"/>
</dbReference>
<dbReference type="NCBIfam" id="NF007494">
    <property type="entry name" value="PRK10089.1-3"/>
    <property type="match status" value="1"/>
</dbReference>
<feature type="domain" description="TRNA-binding" evidence="3">
    <location>
        <begin position="25"/>
        <end position="129"/>
    </location>
</feature>
<dbReference type="EMBL" id="CP019964">
    <property type="protein sequence ID" value="ASI13887.1"/>
    <property type="molecule type" value="Genomic_DNA"/>
</dbReference>
<keyword evidence="5" id="KW-1185">Reference proteome</keyword>
<dbReference type="AlphaFoldDB" id="A0A218NN50"/>
<dbReference type="GO" id="GO:0000049">
    <property type="term" value="F:tRNA binding"/>
    <property type="evidence" value="ECO:0007669"/>
    <property type="project" value="UniProtKB-KW"/>
</dbReference>
<dbReference type="Gene3D" id="2.40.50.140">
    <property type="entry name" value="Nucleic acid-binding proteins"/>
    <property type="match status" value="1"/>
</dbReference>
<dbReference type="InterPro" id="IPR051270">
    <property type="entry name" value="Tyrosine-tRNA_ligase_regulator"/>
</dbReference>
<dbReference type="PANTHER" id="PTHR11586">
    <property type="entry name" value="TRNA-AMINOACYLATION COFACTOR ARC1 FAMILY MEMBER"/>
    <property type="match status" value="1"/>
</dbReference>
<evidence type="ECO:0000256" key="2">
    <source>
        <dbReference type="ARBA" id="ARBA00022884"/>
    </source>
</evidence>
<evidence type="ECO:0000313" key="4">
    <source>
        <dbReference type="EMBL" id="ASI13887.1"/>
    </source>
</evidence>
<sequence length="129" mass="14170">MLILDSFKSKSFKFIKCVFMADFSNFSNLDIRVGKILEANEFPEAKVPSYKLKVDFGSGIGIKNSSAHITNYNIKDLEGKRVIGVVNFPPKQVGHFLSEVLILGVMTDSGVKLLSADDIDNLELGSKIG</sequence>
<proteinExistence type="predicted"/>